<gene>
    <name evidence="2" type="ORF">J3R73_004986</name>
</gene>
<dbReference type="InterPro" id="IPR003173">
    <property type="entry name" value="PC4_C"/>
</dbReference>
<proteinExistence type="predicted"/>
<evidence type="ECO:0000313" key="2">
    <source>
        <dbReference type="EMBL" id="MDQ0395194.1"/>
    </source>
</evidence>
<accession>A0ABU0FKR9</accession>
<feature type="domain" description="Transcriptional coactivator p15 (PC4) C-terminal" evidence="1">
    <location>
        <begin position="23"/>
        <end position="64"/>
    </location>
</feature>
<dbReference type="EMBL" id="JAUSVK010000001">
    <property type="protein sequence ID" value="MDQ0395194.1"/>
    <property type="molecule type" value="Genomic_DNA"/>
</dbReference>
<comment type="caution">
    <text evidence="2">The sequence shown here is derived from an EMBL/GenBank/DDBJ whole genome shotgun (WGS) entry which is preliminary data.</text>
</comment>
<protein>
    <recommendedName>
        <fullName evidence="1">Transcriptional coactivator p15 (PC4) C-terminal domain-containing protein</fullName>
    </recommendedName>
</protein>
<reference evidence="2 3" key="1">
    <citation type="submission" date="2023-07" db="EMBL/GenBank/DDBJ databases">
        <title>Genomic Encyclopedia of Type Strains, Phase IV (KMG-IV): sequencing the most valuable type-strain genomes for metagenomic binning, comparative biology and taxonomic classification.</title>
        <authorList>
            <person name="Goeker M."/>
        </authorList>
    </citation>
    <scope>NUCLEOTIDE SEQUENCE [LARGE SCALE GENOMIC DNA]</scope>
    <source>
        <strain evidence="2 3">DSM 5896</strain>
    </source>
</reference>
<dbReference type="SUPFAM" id="SSF54447">
    <property type="entry name" value="ssDNA-binding transcriptional regulator domain"/>
    <property type="match status" value="1"/>
</dbReference>
<dbReference type="InterPro" id="IPR009044">
    <property type="entry name" value="ssDNA-bd_transcriptional_reg"/>
</dbReference>
<dbReference type="Proteomes" id="UP001237448">
    <property type="component" value="Unassembled WGS sequence"/>
</dbReference>
<evidence type="ECO:0000259" key="1">
    <source>
        <dbReference type="Pfam" id="PF02229"/>
    </source>
</evidence>
<dbReference type="Gene3D" id="2.30.31.10">
    <property type="entry name" value="Transcriptional Coactivator Pc4, Chain A"/>
    <property type="match status" value="1"/>
</dbReference>
<organism evidence="2 3">
    <name type="scientific">Labrys monachus</name>
    <dbReference type="NCBI Taxonomy" id="217067"/>
    <lineage>
        <taxon>Bacteria</taxon>
        <taxon>Pseudomonadati</taxon>
        <taxon>Pseudomonadota</taxon>
        <taxon>Alphaproteobacteria</taxon>
        <taxon>Hyphomicrobiales</taxon>
        <taxon>Xanthobacteraceae</taxon>
        <taxon>Labrys</taxon>
    </lineage>
</organism>
<sequence>MDSPDRVVARVQKNSRDFICIMMRHFKGADFIDLRLFTENGDHEQIATKTGITIKPELLGKVIEGLRQAEALAVAEGLINA</sequence>
<dbReference type="RefSeq" id="WP_307433655.1">
    <property type="nucleotide sequence ID" value="NZ_JAUSVK010000001.1"/>
</dbReference>
<keyword evidence="3" id="KW-1185">Reference proteome</keyword>
<dbReference type="Pfam" id="PF02229">
    <property type="entry name" value="PC4"/>
    <property type="match status" value="1"/>
</dbReference>
<name>A0ABU0FKR9_9HYPH</name>
<evidence type="ECO:0000313" key="3">
    <source>
        <dbReference type="Proteomes" id="UP001237448"/>
    </source>
</evidence>